<dbReference type="InterPro" id="IPR001878">
    <property type="entry name" value="Znf_CCHC"/>
</dbReference>
<dbReference type="KEGG" id="tcc:108663252"/>
<dbReference type="Gramene" id="Tc09v2_t015990.1">
    <property type="protein sequence ID" value="Tc09v2_p015990.1"/>
    <property type="gene ID" value="Tc09v2_g015990"/>
</dbReference>
<feature type="region of interest" description="Disordered" evidence="5">
    <location>
        <begin position="249"/>
        <end position="281"/>
    </location>
</feature>
<dbReference type="Gene3D" id="3.30.70.270">
    <property type="match status" value="2"/>
</dbReference>
<keyword evidence="4" id="KW-0479">Metal-binding</keyword>
<dbReference type="Gene3D" id="4.10.60.10">
    <property type="entry name" value="Zinc finger, CCHC-type"/>
    <property type="match status" value="1"/>
</dbReference>
<dbReference type="InterPro" id="IPR036875">
    <property type="entry name" value="Znf_CCHC_sf"/>
</dbReference>
<dbReference type="GO" id="GO:0003677">
    <property type="term" value="F:DNA binding"/>
    <property type="evidence" value="ECO:0007669"/>
    <property type="project" value="UniProtKB-KW"/>
</dbReference>
<dbReference type="AlphaFoldDB" id="A0AB32WUJ6"/>
<evidence type="ECO:0000256" key="5">
    <source>
        <dbReference type="SAM" id="MobiDB-lite"/>
    </source>
</evidence>
<evidence type="ECO:0000256" key="3">
    <source>
        <dbReference type="ARBA" id="ARBA00023125"/>
    </source>
</evidence>
<evidence type="ECO:0000256" key="1">
    <source>
        <dbReference type="ARBA" id="ARBA00022670"/>
    </source>
</evidence>
<dbReference type="Proteomes" id="UP000694886">
    <property type="component" value="Chromosome 9"/>
</dbReference>
<evidence type="ECO:0000313" key="7">
    <source>
        <dbReference type="Proteomes" id="UP000694886"/>
    </source>
</evidence>
<dbReference type="Pfam" id="PF00078">
    <property type="entry name" value="RVT_1"/>
    <property type="match status" value="1"/>
</dbReference>
<dbReference type="SMART" id="SM00343">
    <property type="entry name" value="ZnF_C2HC"/>
    <property type="match status" value="1"/>
</dbReference>
<evidence type="ECO:0000256" key="4">
    <source>
        <dbReference type="PROSITE-ProRule" id="PRU00047"/>
    </source>
</evidence>
<accession>A0AB32WUJ6</accession>
<dbReference type="CDD" id="cd01647">
    <property type="entry name" value="RT_LTR"/>
    <property type="match status" value="1"/>
</dbReference>
<dbReference type="GO" id="GO:0008270">
    <property type="term" value="F:zinc ion binding"/>
    <property type="evidence" value="ECO:0007669"/>
    <property type="project" value="UniProtKB-KW"/>
</dbReference>
<organism evidence="7 8">
    <name type="scientific">Theobroma cacao</name>
    <name type="common">Cacao</name>
    <name type="synonym">Cocoa</name>
    <dbReference type="NCBI Taxonomy" id="3641"/>
    <lineage>
        <taxon>Eukaryota</taxon>
        <taxon>Viridiplantae</taxon>
        <taxon>Streptophyta</taxon>
        <taxon>Embryophyta</taxon>
        <taxon>Tracheophyta</taxon>
        <taxon>Spermatophyta</taxon>
        <taxon>Magnoliopsida</taxon>
        <taxon>eudicotyledons</taxon>
        <taxon>Gunneridae</taxon>
        <taxon>Pentapetalae</taxon>
        <taxon>rosids</taxon>
        <taxon>malvids</taxon>
        <taxon>Malvales</taxon>
        <taxon>Malvaceae</taxon>
        <taxon>Byttnerioideae</taxon>
        <taxon>Theobroma</taxon>
    </lineage>
</organism>
<sequence>MSDLLPPDSWIVYFDETMFPSIRMSKASMTEKQKLVENFSYNEKNLSYLDPKTLECESEVQQIPIRRLRTAATRDLGIKVNILEFEGRLHPDDFLDWLYTVEIVFELKDIPDEKRVKLMAIKLKKHTSIWWENLKRQQEREGRNKIITWDKMRRELKHKFRPEHYRQEIFIKFHNLRQKTMSVEEYTMEFEQLHMKCDVHELEEQTVARYLGGLNVEIADVVQLQPYGNLNDVIKLALKVEKQQLRKSSVSLSRQKDSTSNRGRQSSATIPPPKVNSFKILNNKETTSTRVSNVNKKCFKCQGFGHIASDCPNRKIISLVEEEVMEEPRLEKVDDELEIFNNKEIEEVSADHGEALVVRRNLNTTMMTEDESWLRHNIFYTRCTSQGKVCNVIIDSGSCENVVANYMVEKLKLPIEVHPHRYKLQWMRKGNVVKVTKRYCIQFSIGNKYEDEVWCDVIPMDACHLLLGRPWQYDRRAHHDGYKNTYSFIKDGENEVSSPSSKDVKPIIEEFCDVVPEEIPHGLPPMRDIQHAIDFILGIVIPNKPAYLMSPQEYKELQHQVKQLLEKGLVRESVSPCVVPALLVPKKDETWRMCIDSRAVNKITIKYRFPIPRLDDLLDQLHSAIIFSKIDLHSGYHQIRMQLRDEWKTAFKTCDGLYEWTVMPFGVSNAPSTFMRLMNQIFEVLREQKLFVNLKKCEFMTNKVIFLGYVVSNQGIEVDQSKVDVIVNCPVLKSLHDVRSFHGLTSFYRRFIKNFSSVAAPLTECLKQDSFIWSTKAQHSFEELKERITKAPVLALLNFDLVFEVDCDVSNVGIGAVLSQEGKSIAFLVRNSMMQN</sequence>
<dbReference type="RefSeq" id="XP_017982330.1">
    <property type="nucleotide sequence ID" value="XM_018126841.1"/>
</dbReference>
<keyword evidence="2" id="KW-0064">Aspartyl protease</keyword>
<dbReference type="InterPro" id="IPR000477">
    <property type="entry name" value="RT_dom"/>
</dbReference>
<dbReference type="Pfam" id="PF00098">
    <property type="entry name" value="zf-CCHC"/>
    <property type="match status" value="1"/>
</dbReference>
<name>A0AB32WUJ6_THECC</name>
<dbReference type="InterPro" id="IPR021109">
    <property type="entry name" value="Peptidase_aspartic_dom_sf"/>
</dbReference>
<keyword evidence="4" id="KW-0862">Zinc</keyword>
<dbReference type="Pfam" id="PF03732">
    <property type="entry name" value="Retrotrans_gag"/>
    <property type="match status" value="1"/>
</dbReference>
<dbReference type="GO" id="GO:0004190">
    <property type="term" value="F:aspartic-type endopeptidase activity"/>
    <property type="evidence" value="ECO:0007669"/>
    <property type="project" value="UniProtKB-KW"/>
</dbReference>
<dbReference type="InterPro" id="IPR043128">
    <property type="entry name" value="Rev_trsase/Diguanyl_cyclase"/>
</dbReference>
<feature type="domain" description="CCHC-type" evidence="6">
    <location>
        <begin position="297"/>
        <end position="313"/>
    </location>
</feature>
<dbReference type="InterPro" id="IPR005162">
    <property type="entry name" value="Retrotrans_gag_dom"/>
</dbReference>
<reference evidence="7" key="1">
    <citation type="journal article" date="1997" name="Nucleic Acids Res.">
        <title>tRNAscan-SE: a program for improved detection of transfer RNA genes in genomic sequence.</title>
        <authorList>
            <person name="Lowe T.M."/>
            <person name="Eddy S.R."/>
        </authorList>
    </citation>
    <scope>NUCLEOTIDE SEQUENCE [LARGE SCALE GENOMIC DNA]</scope>
    <source>
        <strain evidence="7">r\B97-61/B2</strain>
    </source>
</reference>
<dbReference type="Pfam" id="PF17919">
    <property type="entry name" value="RT_RNaseH_2"/>
    <property type="match status" value="1"/>
</dbReference>
<dbReference type="Gene3D" id="3.10.10.10">
    <property type="entry name" value="HIV Type 1 Reverse Transcriptase, subunit A, domain 1"/>
    <property type="match status" value="1"/>
</dbReference>
<evidence type="ECO:0000256" key="2">
    <source>
        <dbReference type="ARBA" id="ARBA00022750"/>
    </source>
</evidence>
<dbReference type="PANTHER" id="PTHR35046:SF9">
    <property type="entry name" value="RNA-DIRECTED DNA POLYMERASE"/>
    <property type="match status" value="1"/>
</dbReference>
<protein>
    <submittedName>
        <fullName evidence="8">Uncharacterized protein LOC108663252</fullName>
    </submittedName>
</protein>
<keyword evidence="1" id="KW-0645">Protease</keyword>
<feature type="compositionally biased region" description="Polar residues" evidence="5">
    <location>
        <begin position="260"/>
        <end position="269"/>
    </location>
</feature>
<gene>
    <name evidence="8" type="primary">LOC108663252</name>
</gene>
<dbReference type="PROSITE" id="PS50158">
    <property type="entry name" value="ZF_CCHC"/>
    <property type="match status" value="1"/>
</dbReference>
<evidence type="ECO:0000259" key="6">
    <source>
        <dbReference type="PROSITE" id="PS50158"/>
    </source>
</evidence>
<dbReference type="Gene3D" id="2.40.70.10">
    <property type="entry name" value="Acid Proteases"/>
    <property type="match status" value="1"/>
</dbReference>
<dbReference type="SUPFAM" id="SSF56672">
    <property type="entry name" value="DNA/RNA polymerases"/>
    <property type="match status" value="1"/>
</dbReference>
<dbReference type="FunFam" id="3.30.70.270:FF:000020">
    <property type="entry name" value="Transposon Tf2-6 polyprotein-like Protein"/>
    <property type="match status" value="1"/>
</dbReference>
<dbReference type="GeneID" id="108663252"/>
<reference evidence="8" key="2">
    <citation type="submission" date="2025-08" db="UniProtKB">
        <authorList>
            <consortium name="RefSeq"/>
        </authorList>
    </citation>
    <scope>IDENTIFICATION</scope>
</reference>
<keyword evidence="4" id="KW-0863">Zinc-finger</keyword>
<dbReference type="GO" id="GO:0006508">
    <property type="term" value="P:proteolysis"/>
    <property type="evidence" value="ECO:0007669"/>
    <property type="project" value="UniProtKB-KW"/>
</dbReference>
<evidence type="ECO:0000313" key="8">
    <source>
        <dbReference type="RefSeq" id="XP_017982330.1"/>
    </source>
</evidence>
<dbReference type="InterPro" id="IPR043502">
    <property type="entry name" value="DNA/RNA_pol_sf"/>
</dbReference>
<keyword evidence="3" id="KW-0238">DNA-binding</keyword>
<dbReference type="InterPro" id="IPR041577">
    <property type="entry name" value="RT_RNaseH_2"/>
</dbReference>
<proteinExistence type="predicted"/>
<keyword evidence="2" id="KW-0378">Hydrolase</keyword>
<dbReference type="SUPFAM" id="SSF57756">
    <property type="entry name" value="Retrovirus zinc finger-like domains"/>
    <property type="match status" value="1"/>
</dbReference>
<dbReference type="PANTHER" id="PTHR35046">
    <property type="entry name" value="ZINC KNUCKLE (CCHC-TYPE) FAMILY PROTEIN"/>
    <property type="match status" value="1"/>
</dbReference>
<dbReference type="CDD" id="cd00303">
    <property type="entry name" value="retropepsin_like"/>
    <property type="match status" value="1"/>
</dbReference>